<dbReference type="GO" id="GO:0005794">
    <property type="term" value="C:Golgi apparatus"/>
    <property type="evidence" value="ECO:0007669"/>
    <property type="project" value="UniProtKB-SubCell"/>
</dbReference>
<sequence length="1232" mass="132984">MWKEWTSKIKSFAEDIASPDYDDERHTSSGEVEEDEVHGRVQHSHHLTYGERGHAPQRDDVGVTRATAHDQPQSGTVYGGAGNASALETAARRLALQQDELMVDRHTGACGSVDAAAYAQASSASTVVAPSSLSLSPSSPSTGAAGTRLPGNIEPLMASPQAATVTQSNGAAQTPAESLGDDTVAAHSSSSSPGGAQAALVSAARRRGPPQAMMTCSPQPDTLQPSPVQLSASLSSPSAVPISFISPAISAGAALPAPAAAAALQTPPMQQQHLPEQTQGLAQRVAALEAEKTHLRSDIRKYQDEVRVAHEQTVQYYEARLREAAAAAAATASAQDANVQQQVDALRAALQVAADELEVEKALKTALEGRVGELQQEADELRASLAAAQKEIAAMAAAAAAAAAAASAPSGTPDATSLAPEEDWRQRHSEALNSLKNAVQEKTTQLAAQTAQLQSSEAIHRSLEAKLQAAQREAMANIMDSHDKSADVARDEQRRHAQLQDEVSRLKCELEAERHRAVTTQALFEDAQRKREDLAAQLAHEQTISQSVDATLGQTRGLASASAATAAASAAHEEERHRLAEKLDHMEAERGVLQQEVRQLTEAAGQLQRTLDTREHEYAVAQAEQAEAQKALLERLSGFEAQVAKGGPAYHEELHRLQTQLEGEQKRGKALEADKQAAEHARTTAEVHAASAEQRCGFIQAELAALQQQLKRLEEAERDRQQQERQRMTESEAKESGVNMSVAVLTEVKKELEGKVHTLEVMMDQLQRMTVDTLVRLGVDVERVVEGSRRHRGGTEQKLSSCDDGEADSMKGEKGSSSAPTGVPLLQLFSLLMTECLQQHSIVLRAERVQQEWEQTYEQARQVNDSLNQQVADAWGVIGKLREELSLKDEAARQMKSRVDSGDARLVEVQEQLAGVVHELQTLREEREGWATRLQQAATGAEGQANTVSSLQEEIGTLQDMLQAKEEELQASLQSTENLQLVLERIQEIKRHEVEALTLESQLEAEDLKKQLAEARRIRDQHDSELAGLREGFERQLASKDAEVTTMHHKLAEMRKALEKTTSRHMDGSETSIDKRVVSQLLAKYLHAFLAQRKEAEDMLKVLSGLLDWDEATQEYVGLLPGPNNPQPPDGSAAQRRGARRGLFRWLRSGEAEANKAGLASKWVEFLLKESEGSGGGGRANRSDVGATASTPASSTSTPIPGSQPIPSLSFPSPSAAAETATSEAAASRQST</sequence>
<feature type="compositionally biased region" description="Low complexity" evidence="5">
    <location>
        <begin position="128"/>
        <end position="147"/>
    </location>
</feature>
<name>E9B4A7_LEIMU</name>
<feature type="coiled-coil region" evidence="4">
    <location>
        <begin position="906"/>
        <end position="979"/>
    </location>
</feature>
<dbReference type="EMBL" id="FR799585">
    <property type="protein sequence ID" value="CBZ30075.1"/>
    <property type="molecule type" value="Genomic_DNA"/>
</dbReference>
<protein>
    <recommendedName>
        <fullName evidence="8">GRIP domain-containing protein</fullName>
    </recommendedName>
</protein>
<feature type="region of interest" description="Disordered" evidence="5">
    <location>
        <begin position="128"/>
        <end position="230"/>
    </location>
</feature>
<dbReference type="GO" id="GO:0006888">
    <property type="term" value="P:endoplasmic reticulum to Golgi vesicle-mediated transport"/>
    <property type="evidence" value="ECO:0007669"/>
    <property type="project" value="TreeGrafter"/>
</dbReference>
<feature type="region of interest" description="Disordered" evidence="5">
    <location>
        <begin position="787"/>
        <end position="819"/>
    </location>
</feature>
<dbReference type="KEGG" id="lmi:LMXM_32_2670"/>
<accession>E9B4A7</accession>
<gene>
    <name evidence="6" type="ORF">LMXM_32_2670</name>
</gene>
<keyword evidence="2" id="KW-0333">Golgi apparatus</keyword>
<proteinExistence type="predicted"/>
<feature type="coiled-coil region" evidence="4">
    <location>
        <begin position="357"/>
        <end position="398"/>
    </location>
</feature>
<organism evidence="6 7">
    <name type="scientific">Leishmania mexicana (strain MHOM/GT/2001/U1103)</name>
    <dbReference type="NCBI Taxonomy" id="929439"/>
    <lineage>
        <taxon>Eukaryota</taxon>
        <taxon>Discoba</taxon>
        <taxon>Euglenozoa</taxon>
        <taxon>Kinetoplastea</taxon>
        <taxon>Metakinetoplastina</taxon>
        <taxon>Trypanosomatida</taxon>
        <taxon>Trypanosomatidae</taxon>
        <taxon>Leishmaniinae</taxon>
        <taxon>Leishmania</taxon>
    </lineage>
</organism>
<keyword evidence="7" id="KW-1185">Reference proteome</keyword>
<feature type="region of interest" description="Disordered" evidence="5">
    <location>
        <begin position="13"/>
        <end position="80"/>
    </location>
</feature>
<evidence type="ECO:0008006" key="8">
    <source>
        <dbReference type="Google" id="ProtNLM"/>
    </source>
</evidence>
<feature type="region of interest" description="Disordered" evidence="5">
    <location>
        <begin position="714"/>
        <end position="738"/>
    </location>
</feature>
<evidence type="ECO:0000256" key="5">
    <source>
        <dbReference type="SAM" id="MobiDB-lite"/>
    </source>
</evidence>
<evidence type="ECO:0000256" key="2">
    <source>
        <dbReference type="ARBA" id="ARBA00023034"/>
    </source>
</evidence>
<feature type="compositionally biased region" description="Basic and acidic residues" evidence="5">
    <location>
        <begin position="714"/>
        <end position="735"/>
    </location>
</feature>
<feature type="compositionally biased region" description="Basic and acidic residues" evidence="5">
    <location>
        <begin position="48"/>
        <end position="62"/>
    </location>
</feature>
<dbReference type="Gene3D" id="1.10.287.1490">
    <property type="match status" value="1"/>
</dbReference>
<dbReference type="OrthoDB" id="425925at2759"/>
<evidence type="ECO:0000256" key="4">
    <source>
        <dbReference type="SAM" id="Coils"/>
    </source>
</evidence>
<evidence type="ECO:0000256" key="1">
    <source>
        <dbReference type="ARBA" id="ARBA00004555"/>
    </source>
</evidence>
<dbReference type="RefSeq" id="XP_003878524.1">
    <property type="nucleotide sequence ID" value="XM_003878475.1"/>
</dbReference>
<feature type="compositionally biased region" description="Polar residues" evidence="5">
    <location>
        <begin position="161"/>
        <end position="176"/>
    </location>
</feature>
<keyword evidence="3 4" id="KW-0175">Coiled coil</keyword>
<dbReference type="PANTHER" id="PTHR18921">
    <property type="entry name" value="MYOSIN HEAVY CHAIN - RELATED"/>
    <property type="match status" value="1"/>
</dbReference>
<dbReference type="AlphaFoldDB" id="E9B4A7"/>
<dbReference type="GO" id="GO:0007030">
    <property type="term" value="P:Golgi organization"/>
    <property type="evidence" value="ECO:0007669"/>
    <property type="project" value="TreeGrafter"/>
</dbReference>
<reference evidence="6 7" key="1">
    <citation type="journal article" date="2011" name="Genome Res.">
        <title>Chromosome and gene copy number variation allow major structural change between species and strains of Leishmania.</title>
        <authorList>
            <person name="Rogers M.B."/>
            <person name="Hilley J.D."/>
            <person name="Dickens N.J."/>
            <person name="Wilkes J."/>
            <person name="Bates P.A."/>
            <person name="Depledge D.P."/>
            <person name="Harris D."/>
            <person name="Her Y."/>
            <person name="Herzyk P."/>
            <person name="Imamura H."/>
            <person name="Otto T.D."/>
            <person name="Sanders M."/>
            <person name="Seeger K."/>
            <person name="Dujardin J.C."/>
            <person name="Berriman M."/>
            <person name="Smith D.F."/>
            <person name="Hertz-Fowler C."/>
            <person name="Mottram J.C."/>
        </authorList>
    </citation>
    <scope>NUCLEOTIDE SEQUENCE [LARGE SCALE GENOMIC DNA]</scope>
    <source>
        <strain evidence="6 7">MHOM/GT/2001/U1103</strain>
    </source>
</reference>
<evidence type="ECO:0000313" key="6">
    <source>
        <dbReference type="EMBL" id="CBZ30075.1"/>
    </source>
</evidence>
<feature type="compositionally biased region" description="Low complexity" evidence="5">
    <location>
        <begin position="1187"/>
        <end position="1232"/>
    </location>
</feature>
<dbReference type="PANTHER" id="PTHR18921:SF2">
    <property type="entry name" value="THYROID RECEPTOR-INTERACTING PROTEIN 11"/>
    <property type="match status" value="1"/>
</dbReference>
<feature type="region of interest" description="Disordered" evidence="5">
    <location>
        <begin position="1171"/>
        <end position="1232"/>
    </location>
</feature>
<dbReference type="GeneID" id="13452129"/>
<dbReference type="GO" id="GO:0031267">
    <property type="term" value="F:small GTPase binding"/>
    <property type="evidence" value="ECO:0007669"/>
    <property type="project" value="TreeGrafter"/>
</dbReference>
<feature type="coiled-coil region" evidence="4">
    <location>
        <begin position="569"/>
        <end position="610"/>
    </location>
</feature>
<evidence type="ECO:0000256" key="3">
    <source>
        <dbReference type="ARBA" id="ARBA00023054"/>
    </source>
</evidence>
<feature type="compositionally biased region" description="Low complexity" evidence="5">
    <location>
        <begin position="185"/>
        <end position="199"/>
    </location>
</feature>
<feature type="compositionally biased region" description="Polar residues" evidence="5">
    <location>
        <begin position="214"/>
        <end position="223"/>
    </location>
</feature>
<dbReference type="Proteomes" id="UP000007259">
    <property type="component" value="Chromosome 32"/>
</dbReference>
<dbReference type="OMA" id="ASKWVEF"/>
<feature type="region of interest" description="Disordered" evidence="5">
    <location>
        <begin position="407"/>
        <end position="427"/>
    </location>
</feature>
<dbReference type="VEuPathDB" id="TriTrypDB:LmxM.32.2670"/>
<dbReference type="PhylomeDB" id="E9B4A7"/>
<evidence type="ECO:0000313" key="7">
    <source>
        <dbReference type="Proteomes" id="UP000007259"/>
    </source>
</evidence>
<feature type="region of interest" description="Disordered" evidence="5">
    <location>
        <begin position="1117"/>
        <end position="1138"/>
    </location>
</feature>
<comment type="subcellular location">
    <subcellularLocation>
        <location evidence="1">Golgi apparatus</location>
    </subcellularLocation>
</comment>